<keyword evidence="1" id="KW-0472">Membrane</keyword>
<feature type="transmembrane region" description="Helical" evidence="1">
    <location>
        <begin position="438"/>
        <end position="459"/>
    </location>
</feature>
<feature type="transmembrane region" description="Helical" evidence="1">
    <location>
        <begin position="277"/>
        <end position="307"/>
    </location>
</feature>
<organism evidence="2 3">
    <name type="scientific">Adlercreutzia rubneri</name>
    <dbReference type="NCBI Taxonomy" id="2916441"/>
    <lineage>
        <taxon>Bacteria</taxon>
        <taxon>Bacillati</taxon>
        <taxon>Actinomycetota</taxon>
        <taxon>Coriobacteriia</taxon>
        <taxon>Eggerthellales</taxon>
        <taxon>Eggerthellaceae</taxon>
        <taxon>Adlercreutzia</taxon>
    </lineage>
</organism>
<sequence length="678" mass="74743">MWISFLACIILCAIVLYVPGYLLFRNLAFSTPRSIAFAPIASTAIISIVAIVNEKIGIFSAGSTVFGPTLVLCFIPYLIAKLIGHAKTTDRATSWDWKFLACYAAFGILICVYMFIKPLDGADSFYCRADNATHLNMVRYFVESGQWSSIGATTGTIAFIPGSAGFYPSAWHDLAALVCTLASSDPIVAINATNAVICGLVYPTSMWAFLTCLFPKSKLHIAVGAVASMSVACFPWTFLIKGPLVSNLLSFALLPAVLALFMHYIKAGIGVHWKGTLFSGILAVAALALSQPNGLFCAYIFAAAYITHRSMKRFSRNKVLAFALSAVVFIILWFVLLQLPFFAEVVNFPNTGGLTLTPVESFIASVTFEFYVGQPPQTILAIVAFVGCVVAIKKHRVWLIFPAVYMVIAYGVSRCTDEYLRNVLCGFWYNDPWRLADAAAIFLVPLITMGLSAIIVAIAKSYDERKASKRPNATHKQSSLRVVTAVLLVVFTCYNFFPSYHNLVTHKREWSPFGFMRDRIAREYSTTRDHVYSTKEKDFVNRAMEMIPDGSLVINSPEDGSLFAYGVNGINTYFRHPTTGSLTDDANMIREGLDTIAESEEVRRAVKDVSAEYVLLLDQGVPYDEGKWLLQTTEDSLKRWDGINRITDETPGFETVLSDGDMRLYKITGTDDGGASGE</sequence>
<keyword evidence="3" id="KW-1185">Reference proteome</keyword>
<dbReference type="Proteomes" id="UP000488839">
    <property type="component" value="Unassembled WGS sequence"/>
</dbReference>
<evidence type="ECO:0000256" key="1">
    <source>
        <dbReference type="SAM" id="Phobius"/>
    </source>
</evidence>
<feature type="transmembrane region" description="Helical" evidence="1">
    <location>
        <begin position="397"/>
        <end position="413"/>
    </location>
</feature>
<protein>
    <submittedName>
        <fullName evidence="2">Uncharacterized protein</fullName>
    </submittedName>
</protein>
<dbReference type="InterPro" id="IPR046671">
    <property type="entry name" value="DUF6541"/>
</dbReference>
<comment type="caution">
    <text evidence="2">The sequence shown here is derived from an EMBL/GenBank/DDBJ whole genome shotgun (WGS) entry which is preliminary data.</text>
</comment>
<proteinExistence type="predicted"/>
<dbReference type="Pfam" id="PF20176">
    <property type="entry name" value="DUF6541"/>
    <property type="match status" value="1"/>
</dbReference>
<keyword evidence="1" id="KW-0812">Transmembrane</keyword>
<dbReference type="RefSeq" id="WP_157012747.1">
    <property type="nucleotide sequence ID" value="NZ_WPOO01000013.1"/>
</dbReference>
<feature type="transmembrane region" description="Helical" evidence="1">
    <location>
        <begin position="362"/>
        <end position="390"/>
    </location>
</feature>
<feature type="transmembrane region" description="Helical" evidence="1">
    <location>
        <begin position="58"/>
        <end position="79"/>
    </location>
</feature>
<keyword evidence="1" id="KW-1133">Transmembrane helix</keyword>
<feature type="transmembrane region" description="Helical" evidence="1">
    <location>
        <begin position="6"/>
        <end position="24"/>
    </location>
</feature>
<reference evidence="2 3" key="1">
    <citation type="submission" date="2019-11" db="EMBL/GenBank/DDBJ databases">
        <title>Whole genome shotgun sequencing (WGS) data from Adlercreutzia equolifaciens ResAG-91, Eggerthella lenta MRI-F36, MRI-F37, MRI-F40, ResAG-49, ResAG-88, ResAG-121, ResAG-145, and Gordonibacter sp. ResAG-5, ResAG-26, ResAG-43, ResAG-50, ResAG-59.</title>
        <authorList>
            <person name="Stoll D.A."/>
            <person name="Danylec N."/>
            <person name="Franz C.M.A.P."/>
            <person name="Huch M."/>
        </authorList>
    </citation>
    <scope>NUCLEOTIDE SEQUENCE [LARGE SCALE GENOMIC DNA]</scope>
    <source>
        <strain evidence="2 3">ResAG-91</strain>
    </source>
</reference>
<feature type="transmembrane region" description="Helical" evidence="1">
    <location>
        <begin position="99"/>
        <end position="116"/>
    </location>
</feature>
<evidence type="ECO:0000313" key="2">
    <source>
        <dbReference type="EMBL" id="MVN59201.1"/>
    </source>
</evidence>
<feature type="transmembrane region" description="Helical" evidence="1">
    <location>
        <begin position="480"/>
        <end position="497"/>
    </location>
</feature>
<feature type="transmembrane region" description="Helical" evidence="1">
    <location>
        <begin position="247"/>
        <end position="265"/>
    </location>
</feature>
<dbReference type="EMBL" id="WPOO01000013">
    <property type="protein sequence ID" value="MVN59201.1"/>
    <property type="molecule type" value="Genomic_DNA"/>
</dbReference>
<gene>
    <name evidence="2" type="ORF">GO707_08195</name>
</gene>
<dbReference type="AlphaFoldDB" id="A0A7K1T6P7"/>
<accession>A0A7K1T6P7</accession>
<evidence type="ECO:0000313" key="3">
    <source>
        <dbReference type="Proteomes" id="UP000488839"/>
    </source>
</evidence>
<name>A0A7K1T6P7_9ACTN</name>
<feature type="transmembrane region" description="Helical" evidence="1">
    <location>
        <begin position="219"/>
        <end position="240"/>
    </location>
</feature>
<feature type="transmembrane region" description="Helical" evidence="1">
    <location>
        <begin position="319"/>
        <end position="342"/>
    </location>
</feature>
<feature type="transmembrane region" description="Helical" evidence="1">
    <location>
        <begin position="36"/>
        <end position="52"/>
    </location>
</feature>